<sequence>MERGRPRLRGRFVSKRRERKYDSIKKGIRQRWENTKIAETHSYSKIASTNETIESDDCHSVDNVPVDLEEVEIVYTENVIDSPRLEKDWRCGRRLIELGVLADGLSACKKCGLPLQLSHCQGITNFGLSAMLKIPCMNSACKMINNVSTGKRHNKIWDANTKLAAAVQHTGIGFDQISGILAELNMPPISRTLLSSRQVEIGKATECIASLSMQEALEEEVMATNIKKQSSSISVSVDGAWQKRGSGRSYDSLTGHCSMMGVETGKVIDYSVRSKTCKICENAERKNTPPAPHECTRNWTGSSKSMEPDMIVEMVGRTLQKGNQGSPSGIEKGLTALSFHPFDNHKECDQLWCHHKRDPARKFTSLPYGRPLENKALQQDLEGIFNKLKKHSQKLANLGSTQPNESFNKTVASKAPKNRLFSRTITYRVAASVAQKNIGQGYLVQVNKKIGISPGTYTRRLAALKDRINRRKKAMSITKEAKRKRLHLKAERKQMTAAREIREGPTYCSEIALQTPTGIGEIPPPLSKPSFQPIENLGIYQHVYFDLETTGLARSSHITQIAAVCGSDRFSQYILPKIPITDKATEVTGLRVMDGKMFHGDKEVDAVHLVAAIDALLNFFTKFQSKVVLVGHNVKSFDCHIFLNSLQNCGKTQEIGNCVAGFVDTKQLFKVFDSKVGSFSLENLYKRYVCEPYKAHDALEDVLALQKLVTSVGVDLTDPKYLSSSFTFSNAVDSHSYSLEVRKNLPSLEHLISEKIVSRHIANRIAGSGLCFSFLQLVYNRDSKDGIYNLFSENVKKAPRVTKSLKICSSLNKYFSSSCES</sequence>
<dbReference type="CDD" id="cd06127">
    <property type="entry name" value="DEDDh"/>
    <property type="match status" value="1"/>
</dbReference>
<keyword evidence="2" id="KW-0540">Nuclease</keyword>
<dbReference type="EnsemblMetazoa" id="G17598.1">
    <property type="protein sequence ID" value="G17598.1:cds"/>
    <property type="gene ID" value="G17598"/>
</dbReference>
<dbReference type="AlphaFoldDB" id="A0A8W8J8N6"/>
<dbReference type="Gene3D" id="3.30.420.10">
    <property type="entry name" value="Ribonuclease H-like superfamily/Ribonuclease H"/>
    <property type="match status" value="1"/>
</dbReference>
<protein>
    <recommendedName>
        <fullName evidence="8">Exonuclease domain-containing protein</fullName>
    </recommendedName>
</protein>
<evidence type="ECO:0000256" key="4">
    <source>
        <dbReference type="ARBA" id="ARBA00022801"/>
    </source>
</evidence>
<evidence type="ECO:0000259" key="8">
    <source>
        <dbReference type="SMART" id="SM00479"/>
    </source>
</evidence>
<keyword evidence="4" id="KW-0378">Hydrolase</keyword>
<keyword evidence="3" id="KW-0479">Metal-binding</keyword>
<dbReference type="GO" id="GO:0008296">
    <property type="term" value="F:3'-5'-DNA exonuclease activity"/>
    <property type="evidence" value="ECO:0007669"/>
    <property type="project" value="TreeGrafter"/>
</dbReference>
<comment type="similarity">
    <text evidence="7">Belongs to the exonuclease superfamily. TREX family.</text>
</comment>
<dbReference type="InterPro" id="IPR013520">
    <property type="entry name" value="Ribonucl_H"/>
</dbReference>
<dbReference type="InterPro" id="IPR040393">
    <property type="entry name" value="TREX1/2"/>
</dbReference>
<dbReference type="GO" id="GO:0046872">
    <property type="term" value="F:metal ion binding"/>
    <property type="evidence" value="ECO:0007669"/>
    <property type="project" value="UniProtKB-KW"/>
</dbReference>
<dbReference type="PANTHER" id="PTHR13058">
    <property type="entry name" value="THREE PRIME REPAIR EXONUCLEASE 1, 2"/>
    <property type="match status" value="1"/>
</dbReference>
<organism evidence="9 10">
    <name type="scientific">Magallana gigas</name>
    <name type="common">Pacific oyster</name>
    <name type="synonym">Crassostrea gigas</name>
    <dbReference type="NCBI Taxonomy" id="29159"/>
    <lineage>
        <taxon>Eukaryota</taxon>
        <taxon>Metazoa</taxon>
        <taxon>Spiralia</taxon>
        <taxon>Lophotrochozoa</taxon>
        <taxon>Mollusca</taxon>
        <taxon>Bivalvia</taxon>
        <taxon>Autobranchia</taxon>
        <taxon>Pteriomorphia</taxon>
        <taxon>Ostreida</taxon>
        <taxon>Ostreoidea</taxon>
        <taxon>Ostreidae</taxon>
        <taxon>Magallana</taxon>
    </lineage>
</organism>
<proteinExistence type="inferred from homology"/>
<evidence type="ECO:0000256" key="6">
    <source>
        <dbReference type="ARBA" id="ARBA00022842"/>
    </source>
</evidence>
<evidence type="ECO:0000313" key="10">
    <source>
        <dbReference type="Proteomes" id="UP000005408"/>
    </source>
</evidence>
<keyword evidence="6" id="KW-0460">Magnesium</keyword>
<dbReference type="Pfam" id="PF25244">
    <property type="entry name" value="PML_C"/>
    <property type="match status" value="1"/>
</dbReference>
<dbReference type="Pfam" id="PF20700">
    <property type="entry name" value="Mutator"/>
    <property type="match status" value="1"/>
</dbReference>
<feature type="domain" description="Exonuclease" evidence="8">
    <location>
        <begin position="541"/>
        <end position="718"/>
    </location>
</feature>
<evidence type="ECO:0000313" key="9">
    <source>
        <dbReference type="EnsemblMetazoa" id="G17598.1:cds"/>
    </source>
</evidence>
<comment type="cofactor">
    <cofactor evidence="1">
        <name>Mg(2+)</name>
        <dbReference type="ChEBI" id="CHEBI:18420"/>
    </cofactor>
</comment>
<dbReference type="PANTHER" id="PTHR13058:SF22">
    <property type="entry name" value="EXODEOXYRIBONUCLEASE III"/>
    <property type="match status" value="1"/>
</dbReference>
<name>A0A8W8J8N6_MAGGI</name>
<accession>A0A8W8J8N6</accession>
<evidence type="ECO:0000256" key="5">
    <source>
        <dbReference type="ARBA" id="ARBA00022839"/>
    </source>
</evidence>
<evidence type="ECO:0000256" key="7">
    <source>
        <dbReference type="ARBA" id="ARBA00025769"/>
    </source>
</evidence>
<evidence type="ECO:0000256" key="1">
    <source>
        <dbReference type="ARBA" id="ARBA00001946"/>
    </source>
</evidence>
<dbReference type="GO" id="GO:0005737">
    <property type="term" value="C:cytoplasm"/>
    <property type="evidence" value="ECO:0007669"/>
    <property type="project" value="TreeGrafter"/>
</dbReference>
<dbReference type="Proteomes" id="UP000005408">
    <property type="component" value="Unassembled WGS sequence"/>
</dbReference>
<evidence type="ECO:0000256" key="2">
    <source>
        <dbReference type="ARBA" id="ARBA00022722"/>
    </source>
</evidence>
<dbReference type="SUPFAM" id="SSF53098">
    <property type="entry name" value="Ribonuclease H-like"/>
    <property type="match status" value="1"/>
</dbReference>
<dbReference type="InterPro" id="IPR049012">
    <property type="entry name" value="Mutator_transp_dom"/>
</dbReference>
<dbReference type="SMART" id="SM00479">
    <property type="entry name" value="EXOIII"/>
    <property type="match status" value="1"/>
</dbReference>
<keyword evidence="5" id="KW-0269">Exonuclease</keyword>
<dbReference type="InterPro" id="IPR057617">
    <property type="entry name" value="PML_C"/>
</dbReference>
<evidence type="ECO:0000256" key="3">
    <source>
        <dbReference type="ARBA" id="ARBA00022723"/>
    </source>
</evidence>
<dbReference type="InterPro" id="IPR036397">
    <property type="entry name" value="RNaseH_sf"/>
</dbReference>
<reference evidence="9" key="1">
    <citation type="submission" date="2022-08" db="UniProtKB">
        <authorList>
            <consortium name="EnsemblMetazoa"/>
        </authorList>
    </citation>
    <scope>IDENTIFICATION</scope>
    <source>
        <strain evidence="9">05x7-T-G4-1.051#20</strain>
    </source>
</reference>
<dbReference type="GO" id="GO:0006308">
    <property type="term" value="P:DNA catabolic process"/>
    <property type="evidence" value="ECO:0007669"/>
    <property type="project" value="TreeGrafter"/>
</dbReference>
<dbReference type="Pfam" id="PF00929">
    <property type="entry name" value="RNase_T"/>
    <property type="match status" value="1"/>
</dbReference>
<keyword evidence="10" id="KW-1185">Reference proteome</keyword>
<dbReference type="GO" id="GO:0003676">
    <property type="term" value="F:nucleic acid binding"/>
    <property type="evidence" value="ECO:0007669"/>
    <property type="project" value="InterPro"/>
</dbReference>
<dbReference type="InterPro" id="IPR012337">
    <property type="entry name" value="RNaseH-like_sf"/>
</dbReference>